<dbReference type="InterPro" id="IPR012495">
    <property type="entry name" value="TadE-like_dom"/>
</dbReference>
<reference evidence="4 5" key="1">
    <citation type="journal article" date="2012" name="Genet. Mol. Biol.">
        <title>Analysis of 16S rRNA and mxaF genes revealing insights into Methylobacterium niche-specific plant association.</title>
        <authorList>
            <person name="Dourado M.N."/>
            <person name="Andreote F.D."/>
            <person name="Dini-Andreote F."/>
            <person name="Conti R."/>
            <person name="Araujo J.M."/>
            <person name="Araujo W.L."/>
        </authorList>
    </citation>
    <scope>NUCLEOTIDE SEQUENCE [LARGE SCALE GENOMIC DNA]</scope>
    <source>
        <strain evidence="4 5">TC3-10</strain>
    </source>
</reference>
<feature type="region of interest" description="Disordered" evidence="1">
    <location>
        <begin position="115"/>
        <end position="136"/>
    </location>
</feature>
<evidence type="ECO:0000256" key="2">
    <source>
        <dbReference type="SAM" id="Phobius"/>
    </source>
</evidence>
<keyword evidence="2" id="KW-0472">Membrane</keyword>
<evidence type="ECO:0000313" key="4">
    <source>
        <dbReference type="EMBL" id="MEE7489515.1"/>
    </source>
</evidence>
<accession>A0ABU7TJP0</accession>
<dbReference type="RefSeq" id="WP_331289605.1">
    <property type="nucleotide sequence ID" value="NZ_MLBR01000023.1"/>
</dbReference>
<sequence length="195" mass="20822">MLSGRLRARLIRLIGDRDGVSAIEFSVIAPILLLILMGSIELPRAYMIGKRLDNAASTMADLISRGSYADLKPVFAATSAISNPYDVSRASIVLTAAGTYSDGTAATTKVCSSAESNGRARTAGSSLGEPPPGMTRNGDRFVVSEVTMIYHPIFPVLSKLTGWTFRYKKIWPVRGGEIYNGQNEVVLPGGKPCPA</sequence>
<evidence type="ECO:0000256" key="1">
    <source>
        <dbReference type="SAM" id="MobiDB-lite"/>
    </source>
</evidence>
<feature type="domain" description="TadE-like" evidence="3">
    <location>
        <begin position="19"/>
        <end position="59"/>
    </location>
</feature>
<evidence type="ECO:0000259" key="3">
    <source>
        <dbReference type="Pfam" id="PF07811"/>
    </source>
</evidence>
<dbReference type="Proteomes" id="UP001355206">
    <property type="component" value="Unassembled WGS sequence"/>
</dbReference>
<gene>
    <name evidence="4" type="ORF">MOTC310_03130</name>
</gene>
<dbReference type="Pfam" id="PF07811">
    <property type="entry name" value="TadE"/>
    <property type="match status" value="1"/>
</dbReference>
<keyword evidence="2" id="KW-1133">Transmembrane helix</keyword>
<organism evidence="4 5">
    <name type="scientific">Methylobacterium oryzae</name>
    <dbReference type="NCBI Taxonomy" id="334852"/>
    <lineage>
        <taxon>Bacteria</taxon>
        <taxon>Pseudomonadati</taxon>
        <taxon>Pseudomonadota</taxon>
        <taxon>Alphaproteobacteria</taxon>
        <taxon>Hyphomicrobiales</taxon>
        <taxon>Methylobacteriaceae</taxon>
        <taxon>Methylobacterium</taxon>
    </lineage>
</organism>
<keyword evidence="2" id="KW-0812">Transmembrane</keyword>
<feature type="transmembrane region" description="Helical" evidence="2">
    <location>
        <begin position="20"/>
        <end position="42"/>
    </location>
</feature>
<protein>
    <submittedName>
        <fullName evidence="4">TadE family protein</fullName>
    </submittedName>
</protein>
<evidence type="ECO:0000313" key="5">
    <source>
        <dbReference type="Proteomes" id="UP001355206"/>
    </source>
</evidence>
<comment type="caution">
    <text evidence="4">The sequence shown here is derived from an EMBL/GenBank/DDBJ whole genome shotgun (WGS) entry which is preliminary data.</text>
</comment>
<dbReference type="EMBL" id="MLCA01000001">
    <property type="protein sequence ID" value="MEE7489515.1"/>
    <property type="molecule type" value="Genomic_DNA"/>
</dbReference>
<proteinExistence type="predicted"/>
<keyword evidence="5" id="KW-1185">Reference proteome</keyword>
<name>A0ABU7TJP0_9HYPH</name>